<feature type="binding site" evidence="7">
    <location>
        <position position="496"/>
    </location>
    <ligand>
        <name>ATP</name>
        <dbReference type="ChEBI" id="CHEBI:30616"/>
    </ligand>
</feature>
<comment type="similarity">
    <text evidence="1 7 8">Belongs to the chaperonin (HSP60) family.</text>
</comment>
<dbReference type="Gene3D" id="3.30.260.10">
    <property type="entry name" value="TCP-1-like chaperonin intermediate domain"/>
    <property type="match status" value="1"/>
</dbReference>
<dbReference type="RefSeq" id="WP_182209936.1">
    <property type="nucleotide sequence ID" value="NZ_JACGBJ010000011.1"/>
</dbReference>
<sequence>MAAKEVKFHTDARERLLRGVDVLANAVKVTLGPKGRNVVIDKSFGAPRITKDGVSVAKEIELEDKFENMGAQMLREVASKTNDLAGDGTTTATVLAQAIVKEGAKAVASGMNPMDLKRGIDIAVDAVVKELKTNARKISNNSEIAQVGTISANGDSEIGRYLAEAMEKVGNEGVITVEEAKTAETELEVVEGMQFDRGYLSPYFVTNQDKMRVELEDPYILIHEKKLSNLQSMLPVLEAVVQSGKPLLIIAEDVEGEALATLVVNKLRGGLKIAAVKAPGFGDRRKAMLEDIAILTGGTVISEDLGIKLENVTLNMLGRAKKVSIEKENTTIIDGAGSKAELDGRTAQIRAQIEETTSDYDREKLQERLAKLAGGVAVIRVGGSTEVEVKEKKDRVDDALHATRAAVEEGILPGGGVALLRAVKALDNLSVANQDQRVGIEIVRRAIEAPVRQIAENAGAEGSIVVGKLREKSEFSYGWNAQTGEYGDLYAQGVIDPAKVVRTALQDAASVAGLLVTTEAMIAEKPKKEAAPAMPAGPGMDF</sequence>
<reference evidence="10 11" key="1">
    <citation type="submission" date="2020-07" db="EMBL/GenBank/DDBJ databases">
        <authorList>
            <person name="Sun Q."/>
        </authorList>
    </citation>
    <scope>NUCLEOTIDE SEQUENCE [LARGE SCALE GENOMIC DNA]</scope>
    <source>
        <strain evidence="10 11">WYCCWR 11317</strain>
    </source>
</reference>
<dbReference type="PROSITE" id="PS00296">
    <property type="entry name" value="CHAPERONINS_CPN60"/>
    <property type="match status" value="1"/>
</dbReference>
<keyword evidence="2 7" id="KW-0963">Cytoplasm</keyword>
<evidence type="ECO:0000313" key="10">
    <source>
        <dbReference type="EMBL" id="MBA5803843.1"/>
    </source>
</evidence>
<feature type="binding site" evidence="7">
    <location>
        <position position="51"/>
    </location>
    <ligand>
        <name>ATP</name>
        <dbReference type="ChEBI" id="CHEBI:30616"/>
    </ligand>
</feature>
<dbReference type="InterPro" id="IPR027410">
    <property type="entry name" value="TCP-1-like_intermed_sf"/>
</dbReference>
<dbReference type="InterPro" id="IPR027409">
    <property type="entry name" value="GroEL-like_apical_dom_sf"/>
</dbReference>
<dbReference type="Proteomes" id="UP000539787">
    <property type="component" value="Unassembled WGS sequence"/>
</dbReference>
<dbReference type="SUPFAM" id="SSF54849">
    <property type="entry name" value="GroEL-intermediate domain like"/>
    <property type="match status" value="1"/>
</dbReference>
<proteinExistence type="inferred from homology"/>
<dbReference type="PANTHER" id="PTHR45633">
    <property type="entry name" value="60 KDA HEAT SHOCK PROTEIN, MITOCHONDRIAL"/>
    <property type="match status" value="1"/>
</dbReference>
<dbReference type="EMBL" id="JACGBJ010000011">
    <property type="protein sequence ID" value="MBA5803843.1"/>
    <property type="molecule type" value="Genomic_DNA"/>
</dbReference>
<accession>A0ABR6AAY9</accession>
<name>A0ABR6AAY9_9HYPH</name>
<dbReference type="HAMAP" id="MF_00600">
    <property type="entry name" value="CH60"/>
    <property type="match status" value="1"/>
</dbReference>
<evidence type="ECO:0000256" key="1">
    <source>
        <dbReference type="ARBA" id="ARBA00006607"/>
    </source>
</evidence>
<evidence type="ECO:0000256" key="8">
    <source>
        <dbReference type="RuleBase" id="RU000418"/>
    </source>
</evidence>
<gene>
    <name evidence="7 10" type="primary">groL</name>
    <name evidence="7" type="synonym">groEL</name>
    <name evidence="10" type="ORF">HX902_19615</name>
</gene>
<keyword evidence="11" id="KW-1185">Reference proteome</keyword>
<keyword evidence="3 7" id="KW-0547">Nucleotide-binding</keyword>
<evidence type="ECO:0000256" key="9">
    <source>
        <dbReference type="RuleBase" id="RU000419"/>
    </source>
</evidence>
<keyword evidence="6 7" id="KW-0413">Isomerase</keyword>
<evidence type="ECO:0000256" key="3">
    <source>
        <dbReference type="ARBA" id="ARBA00022741"/>
    </source>
</evidence>
<keyword evidence="4 7" id="KW-0067">ATP-binding</keyword>
<comment type="function">
    <text evidence="7 9">Together with its co-chaperonin GroES, plays an essential role in assisting protein folding. The GroEL-GroES system forms a nano-cage that allows encapsulation of the non-native substrate proteins and provides a physical environment optimized to promote and accelerate protein folding.</text>
</comment>
<feature type="binding site" evidence="7">
    <location>
        <begin position="30"/>
        <end position="33"/>
    </location>
    <ligand>
        <name>ATP</name>
        <dbReference type="ChEBI" id="CHEBI:30616"/>
    </ligand>
</feature>
<feature type="binding site" evidence="7">
    <location>
        <begin position="87"/>
        <end position="91"/>
    </location>
    <ligand>
        <name>ATP</name>
        <dbReference type="ChEBI" id="CHEBI:30616"/>
    </ligand>
</feature>
<dbReference type="Gene3D" id="1.10.560.10">
    <property type="entry name" value="GroEL-like equatorial domain"/>
    <property type="match status" value="1"/>
</dbReference>
<evidence type="ECO:0000256" key="6">
    <source>
        <dbReference type="ARBA" id="ARBA00023235"/>
    </source>
</evidence>
<dbReference type="SUPFAM" id="SSF48592">
    <property type="entry name" value="GroEL equatorial domain-like"/>
    <property type="match status" value="1"/>
</dbReference>
<feature type="binding site" evidence="7">
    <location>
        <position position="415"/>
    </location>
    <ligand>
        <name>ATP</name>
        <dbReference type="ChEBI" id="CHEBI:30616"/>
    </ligand>
</feature>
<evidence type="ECO:0000256" key="7">
    <source>
        <dbReference type="HAMAP-Rule" id="MF_00600"/>
    </source>
</evidence>
<dbReference type="InterPro" id="IPR027413">
    <property type="entry name" value="GROEL-like_equatorial_sf"/>
</dbReference>
<dbReference type="NCBIfam" id="NF009487">
    <property type="entry name" value="PRK12849.1"/>
    <property type="match status" value="1"/>
</dbReference>
<dbReference type="Gene3D" id="3.50.7.10">
    <property type="entry name" value="GroEL"/>
    <property type="match status" value="1"/>
</dbReference>
<dbReference type="SUPFAM" id="SSF52029">
    <property type="entry name" value="GroEL apical domain-like"/>
    <property type="match status" value="1"/>
</dbReference>
<dbReference type="NCBIfam" id="NF009489">
    <property type="entry name" value="PRK12851.1"/>
    <property type="match status" value="1"/>
</dbReference>
<comment type="caution">
    <text evidence="10">The sequence shown here is derived from an EMBL/GenBank/DDBJ whole genome shotgun (WGS) entry which is preliminary data.</text>
</comment>
<dbReference type="CDD" id="cd03344">
    <property type="entry name" value="GroEL"/>
    <property type="match status" value="1"/>
</dbReference>
<dbReference type="NCBIfam" id="NF009488">
    <property type="entry name" value="PRK12850.1"/>
    <property type="match status" value="1"/>
</dbReference>
<comment type="caution">
    <text evidence="7">Lacks conserved residue(s) required for the propagation of feature annotation.</text>
</comment>
<protein>
    <recommendedName>
        <fullName evidence="7">Chaperonin GroEL</fullName>
        <ecNumber evidence="7">5.6.1.7</ecNumber>
    </recommendedName>
    <alternativeName>
        <fullName evidence="7">60 kDa chaperonin</fullName>
    </alternativeName>
    <alternativeName>
        <fullName evidence="7">Chaperonin-60</fullName>
        <shortName evidence="7">Cpn60</shortName>
    </alternativeName>
</protein>
<dbReference type="EC" id="5.6.1.7" evidence="7"/>
<evidence type="ECO:0000256" key="2">
    <source>
        <dbReference type="ARBA" id="ARBA00022490"/>
    </source>
</evidence>
<comment type="subcellular location">
    <subcellularLocation>
        <location evidence="7">Cytoplasm</location>
    </subcellularLocation>
</comment>
<dbReference type="InterPro" id="IPR002423">
    <property type="entry name" value="Cpn60/GroEL/TCP-1"/>
</dbReference>
<comment type="subunit">
    <text evidence="7 9">Forms a cylinder of 14 subunits composed of two heptameric rings stacked back-to-back. Interacts with the co-chaperonin GroES.</text>
</comment>
<evidence type="ECO:0000313" key="11">
    <source>
        <dbReference type="Proteomes" id="UP000539787"/>
    </source>
</evidence>
<dbReference type="Pfam" id="PF00118">
    <property type="entry name" value="Cpn60_TCP1"/>
    <property type="match status" value="1"/>
</dbReference>
<dbReference type="InterPro" id="IPR001844">
    <property type="entry name" value="Cpn60/GroEL"/>
</dbReference>
<keyword evidence="5 7" id="KW-0143">Chaperone</keyword>
<evidence type="ECO:0000256" key="4">
    <source>
        <dbReference type="ARBA" id="ARBA00022840"/>
    </source>
</evidence>
<organism evidence="10 11">
    <name type="scientific">Rhizobium changzhiense</name>
    <dbReference type="NCBI Taxonomy" id="2692317"/>
    <lineage>
        <taxon>Bacteria</taxon>
        <taxon>Pseudomonadati</taxon>
        <taxon>Pseudomonadota</taxon>
        <taxon>Alphaproteobacteria</taxon>
        <taxon>Hyphomicrobiales</taxon>
        <taxon>Rhizobiaceae</taxon>
        <taxon>Rhizobium/Agrobacterium group</taxon>
        <taxon>Rhizobium</taxon>
    </lineage>
</organism>
<dbReference type="NCBIfam" id="NF000592">
    <property type="entry name" value="PRK00013.1"/>
    <property type="match status" value="1"/>
</dbReference>
<dbReference type="PRINTS" id="PR00298">
    <property type="entry name" value="CHAPERONIN60"/>
</dbReference>
<dbReference type="NCBIfam" id="TIGR02348">
    <property type="entry name" value="GroEL"/>
    <property type="match status" value="1"/>
</dbReference>
<evidence type="ECO:0000256" key="5">
    <source>
        <dbReference type="ARBA" id="ARBA00023186"/>
    </source>
</evidence>
<dbReference type="InterPro" id="IPR018370">
    <property type="entry name" value="Chaperonin_Cpn60_CS"/>
</dbReference>